<dbReference type="GeneID" id="42001674"/>
<dbReference type="Gene3D" id="1.10.1040.10">
    <property type="entry name" value="N-(1-d-carboxylethyl)-l-norvaline Dehydrogenase, domain 2"/>
    <property type="match status" value="1"/>
</dbReference>
<dbReference type="InterPro" id="IPR003710">
    <property type="entry name" value="ApbA"/>
</dbReference>
<dbReference type="InterPro" id="IPR013332">
    <property type="entry name" value="KPR_N"/>
</dbReference>
<dbReference type="Gene3D" id="3.40.50.720">
    <property type="entry name" value="NAD(P)-binding Rossmann-like Domain"/>
    <property type="match status" value="1"/>
</dbReference>
<dbReference type="Pfam" id="PF02558">
    <property type="entry name" value="ApbA"/>
    <property type="match status" value="1"/>
</dbReference>
<dbReference type="GO" id="GO:0005739">
    <property type="term" value="C:mitochondrion"/>
    <property type="evidence" value="ECO:0007669"/>
    <property type="project" value="TreeGrafter"/>
</dbReference>
<evidence type="ECO:0000256" key="6">
    <source>
        <dbReference type="RuleBase" id="RU362068"/>
    </source>
</evidence>
<dbReference type="AlphaFoldDB" id="A0A507CJ37"/>
<dbReference type="GO" id="GO:0050661">
    <property type="term" value="F:NADP binding"/>
    <property type="evidence" value="ECO:0007669"/>
    <property type="project" value="TreeGrafter"/>
</dbReference>
<protein>
    <recommendedName>
        <fullName evidence="2 6">2-dehydropantoate 2-reductase</fullName>
        <ecNumber evidence="2 6">1.1.1.169</ecNumber>
    </recommendedName>
    <alternativeName>
        <fullName evidence="5 6">Ketopantoate reductase</fullName>
    </alternativeName>
</protein>
<proteinExistence type="inferred from homology"/>
<feature type="domain" description="Ketopantoate reductase C-terminal" evidence="8">
    <location>
        <begin position="195"/>
        <end position="319"/>
    </location>
</feature>
<comment type="catalytic activity">
    <reaction evidence="6">
        <text>(R)-pantoate + NADP(+) = 2-dehydropantoate + NADPH + H(+)</text>
        <dbReference type="Rhea" id="RHEA:16233"/>
        <dbReference type="ChEBI" id="CHEBI:11561"/>
        <dbReference type="ChEBI" id="CHEBI:15378"/>
        <dbReference type="ChEBI" id="CHEBI:15980"/>
        <dbReference type="ChEBI" id="CHEBI:57783"/>
        <dbReference type="ChEBI" id="CHEBI:58349"/>
        <dbReference type="EC" id="1.1.1.169"/>
    </reaction>
</comment>
<keyword evidence="10" id="KW-1185">Reference proteome</keyword>
<gene>
    <name evidence="9" type="primary">PAN5D</name>
    <name evidence="9" type="ORF">SmJEL517_g00448</name>
</gene>
<evidence type="ECO:0000256" key="4">
    <source>
        <dbReference type="ARBA" id="ARBA00023002"/>
    </source>
</evidence>
<comment type="function">
    <text evidence="6">Catalyzes the NADPH-dependent reduction of ketopantoate into pantoic acid.</text>
</comment>
<dbReference type="PANTHER" id="PTHR43765">
    <property type="entry name" value="2-DEHYDROPANTOATE 2-REDUCTASE-RELATED"/>
    <property type="match status" value="1"/>
</dbReference>
<evidence type="ECO:0000256" key="3">
    <source>
        <dbReference type="ARBA" id="ARBA00022857"/>
    </source>
</evidence>
<dbReference type="InterPro" id="IPR036291">
    <property type="entry name" value="NAD(P)-bd_dom_sf"/>
</dbReference>
<dbReference type="EC" id="1.1.1.169" evidence="2 6"/>
<dbReference type="NCBIfam" id="TIGR00745">
    <property type="entry name" value="apbA_panE"/>
    <property type="match status" value="1"/>
</dbReference>
<comment type="similarity">
    <text evidence="1 6">Belongs to the ketopantoate reductase family.</text>
</comment>
<evidence type="ECO:0000256" key="1">
    <source>
        <dbReference type="ARBA" id="ARBA00007870"/>
    </source>
</evidence>
<sequence length="325" mass="35496">MASEFCILGSGAMGLVFATSIARARIPVKLLLRPSALKLFDGSITEEQRPPPPAPFMRETFRVEAEQASKHGTSISTLILATKAQHALEALTSIEGRLNSDSVVVLAQNGVLGVMDQLKSYFPASKLPRFVYGVLNHGGNRPPNEPFTVEHSVPHGYALFGTERSIDILREKEVVAALSNIPGLNVKWIDTPEEVRAIVYKKLLLNCGVNALSGIGRSCNNGKIAESPYAVNIVKATIEECLKVVGENLPNETVESLMESYMGQMSRNAPTRTSMCEDLDARRKTEIQFFNGFISKLGRGMGIPTPVNDLLTNSIHFLEELVESQ</sequence>
<dbReference type="InterPro" id="IPR013752">
    <property type="entry name" value="KPA_reductase"/>
</dbReference>
<dbReference type="SUPFAM" id="SSF48179">
    <property type="entry name" value="6-phosphogluconate dehydrogenase C-terminal domain-like"/>
    <property type="match status" value="1"/>
</dbReference>
<feature type="domain" description="Ketopantoate reductase N-terminal" evidence="7">
    <location>
        <begin position="6"/>
        <end position="155"/>
    </location>
</feature>
<dbReference type="STRING" id="1806994.A0A507CJ37"/>
<accession>A0A507CJ37</accession>
<evidence type="ECO:0000259" key="7">
    <source>
        <dbReference type="Pfam" id="PF02558"/>
    </source>
</evidence>
<reference evidence="9 10" key="1">
    <citation type="journal article" date="2019" name="Sci. Rep.">
        <title>Comparative genomics of chytrid fungi reveal insights into the obligate biotrophic and pathogenic lifestyle of Synchytrium endobioticum.</title>
        <authorList>
            <person name="van de Vossenberg B.T.L.H."/>
            <person name="Warris S."/>
            <person name="Nguyen H.D.T."/>
            <person name="van Gent-Pelzer M.P.E."/>
            <person name="Joly D.L."/>
            <person name="van de Geest H.C."/>
            <person name="Bonants P.J.M."/>
            <person name="Smith D.S."/>
            <person name="Levesque C.A."/>
            <person name="van der Lee T.A.J."/>
        </authorList>
    </citation>
    <scope>NUCLEOTIDE SEQUENCE [LARGE SCALE GENOMIC DNA]</scope>
    <source>
        <strain evidence="9 10">JEL517</strain>
    </source>
</reference>
<dbReference type="InterPro" id="IPR008927">
    <property type="entry name" value="6-PGluconate_DH-like_C_sf"/>
</dbReference>
<name>A0A507CJ37_9FUNG</name>
<dbReference type="Proteomes" id="UP000319731">
    <property type="component" value="Unassembled WGS sequence"/>
</dbReference>
<keyword evidence="3 6" id="KW-0521">NADP</keyword>
<dbReference type="SUPFAM" id="SSF51735">
    <property type="entry name" value="NAD(P)-binding Rossmann-fold domains"/>
    <property type="match status" value="1"/>
</dbReference>
<evidence type="ECO:0000313" key="10">
    <source>
        <dbReference type="Proteomes" id="UP000319731"/>
    </source>
</evidence>
<dbReference type="PANTHER" id="PTHR43765:SF2">
    <property type="entry name" value="2-DEHYDROPANTOATE 2-REDUCTASE"/>
    <property type="match status" value="1"/>
</dbReference>
<evidence type="ECO:0000259" key="8">
    <source>
        <dbReference type="Pfam" id="PF08546"/>
    </source>
</evidence>
<dbReference type="OrthoDB" id="73846at2759"/>
<organism evidence="9 10">
    <name type="scientific">Synchytrium microbalum</name>
    <dbReference type="NCBI Taxonomy" id="1806994"/>
    <lineage>
        <taxon>Eukaryota</taxon>
        <taxon>Fungi</taxon>
        <taxon>Fungi incertae sedis</taxon>
        <taxon>Chytridiomycota</taxon>
        <taxon>Chytridiomycota incertae sedis</taxon>
        <taxon>Chytridiomycetes</taxon>
        <taxon>Synchytriales</taxon>
        <taxon>Synchytriaceae</taxon>
        <taxon>Synchytrium</taxon>
    </lineage>
</organism>
<evidence type="ECO:0000256" key="2">
    <source>
        <dbReference type="ARBA" id="ARBA00013014"/>
    </source>
</evidence>
<dbReference type="Pfam" id="PF08546">
    <property type="entry name" value="ApbA_C"/>
    <property type="match status" value="1"/>
</dbReference>
<dbReference type="EMBL" id="QEAO01000002">
    <property type="protein sequence ID" value="TPX37723.1"/>
    <property type="molecule type" value="Genomic_DNA"/>
</dbReference>
<dbReference type="GO" id="GO:0008677">
    <property type="term" value="F:2-dehydropantoate 2-reductase activity"/>
    <property type="evidence" value="ECO:0007669"/>
    <property type="project" value="UniProtKB-EC"/>
</dbReference>
<dbReference type="InterPro" id="IPR013328">
    <property type="entry name" value="6PGD_dom2"/>
</dbReference>
<evidence type="ECO:0000256" key="5">
    <source>
        <dbReference type="ARBA" id="ARBA00032024"/>
    </source>
</evidence>
<comment type="caution">
    <text evidence="9">The sequence shown here is derived from an EMBL/GenBank/DDBJ whole genome shotgun (WGS) entry which is preliminary data.</text>
</comment>
<dbReference type="RefSeq" id="XP_031027634.1">
    <property type="nucleotide sequence ID" value="XM_031166377.1"/>
</dbReference>
<evidence type="ECO:0000313" key="9">
    <source>
        <dbReference type="EMBL" id="TPX37723.1"/>
    </source>
</evidence>
<dbReference type="InterPro" id="IPR050838">
    <property type="entry name" value="Ketopantoate_reductase"/>
</dbReference>
<keyword evidence="4 6" id="KW-0560">Oxidoreductase</keyword>
<dbReference type="GO" id="GO:0015940">
    <property type="term" value="P:pantothenate biosynthetic process"/>
    <property type="evidence" value="ECO:0007669"/>
    <property type="project" value="InterPro"/>
</dbReference>